<dbReference type="GO" id="GO:1990904">
    <property type="term" value="C:ribonucleoprotein complex"/>
    <property type="evidence" value="ECO:0007669"/>
    <property type="project" value="UniProtKB-KW"/>
</dbReference>
<keyword evidence="1" id="KW-0687">Ribonucleoprotein</keyword>
<organism evidence="3">
    <name type="scientific">Attheya longicornis</name>
    <dbReference type="NCBI Taxonomy" id="451786"/>
    <lineage>
        <taxon>Eukaryota</taxon>
        <taxon>Sar</taxon>
        <taxon>Stramenopiles</taxon>
        <taxon>Ochrophyta</taxon>
        <taxon>Bacillariophyta</taxon>
        <taxon>Coscinodiscophyceae</taxon>
        <taxon>Chaetocerotophycidae</taxon>
        <taxon>Chaetocerotales</taxon>
        <taxon>Attheyaceae</taxon>
        <taxon>Attheya</taxon>
    </lineage>
</organism>
<gene>
    <name evidence="3" type="primary">rps3</name>
</gene>
<comment type="similarity">
    <text evidence="1">Belongs to the universal ribosomal protein uS3 family.</text>
</comment>
<keyword evidence="1 3" id="KW-0689">Ribosomal protein</keyword>
<evidence type="ECO:0000259" key="2">
    <source>
        <dbReference type="Pfam" id="PF00189"/>
    </source>
</evidence>
<feature type="domain" description="Small ribosomal subunit protein uS3 C-terminal" evidence="2">
    <location>
        <begin position="219"/>
        <end position="302"/>
    </location>
</feature>
<geneLocation type="mitochondrion" evidence="3"/>
<keyword evidence="3" id="KW-0496">Mitochondrion</keyword>
<proteinExistence type="inferred from homology"/>
<dbReference type="Pfam" id="PF00189">
    <property type="entry name" value="Ribosomal_S3_C"/>
    <property type="match status" value="1"/>
</dbReference>
<name>A0A8E7IV11_9STRA</name>
<dbReference type="GO" id="GO:0003735">
    <property type="term" value="F:structural constituent of ribosome"/>
    <property type="evidence" value="ECO:0007669"/>
    <property type="project" value="InterPro"/>
</dbReference>
<dbReference type="InterPro" id="IPR018280">
    <property type="entry name" value="Ribosomal_uS3_CS"/>
</dbReference>
<evidence type="ECO:0000256" key="1">
    <source>
        <dbReference type="RuleBase" id="RU003624"/>
    </source>
</evidence>
<dbReference type="GO" id="GO:0005840">
    <property type="term" value="C:ribosome"/>
    <property type="evidence" value="ECO:0007669"/>
    <property type="project" value="UniProtKB-KW"/>
</dbReference>
<dbReference type="GO" id="GO:0006412">
    <property type="term" value="P:translation"/>
    <property type="evidence" value="ECO:0007669"/>
    <property type="project" value="InterPro"/>
</dbReference>
<sequence>MGQKTNGTIIRLNINDSKWQSKYVAKNSEETSLYVYQNVKIKEYIERMLNLYGLQLHNCQLYYSNEKLDIIISYYTSTKSLLLIQKINKSQKLIFVGNDKLKLLKRRKIIKLIKTVLYKKKYPSYNSFKMNNFTEIILEGLNRFTRKKYNIFISFQTLNKSLSLRLKNSQIQLLRKLTLNFRRYNKFPFFKEMINILMIAALKKNSSKILSDYIALSLNKMKKHNNFLRILKQVVSFLINSKLASIKGVKLIIGGRFNGAPRSRHRIIQVGKIPLQTLKANINHSKSISFTPNGTFGIKTWIYEN</sequence>
<dbReference type="InterPro" id="IPR001351">
    <property type="entry name" value="Ribosomal_uS3_C"/>
</dbReference>
<dbReference type="PROSITE" id="PS00548">
    <property type="entry name" value="RIBOSOMAL_S3"/>
    <property type="match status" value="1"/>
</dbReference>
<reference evidence="3" key="1">
    <citation type="submission" date="2021-03" db="EMBL/GenBank/DDBJ databases">
        <authorList>
            <person name="Liang C."/>
        </authorList>
    </citation>
    <scope>NUCLEOTIDE SEQUENCE</scope>
</reference>
<dbReference type="EMBL" id="MW729336">
    <property type="protein sequence ID" value="QVX31313.1"/>
    <property type="molecule type" value="Genomic_DNA"/>
</dbReference>
<protein>
    <submittedName>
        <fullName evidence="3">Ribosomal protein S3</fullName>
    </submittedName>
</protein>
<evidence type="ECO:0000313" key="3">
    <source>
        <dbReference type="EMBL" id="QVX31313.1"/>
    </source>
</evidence>
<accession>A0A8E7IV11</accession>
<dbReference type="AlphaFoldDB" id="A0A8E7IV11"/>